<dbReference type="STRING" id="930152.SAMN05216565_1179"/>
<dbReference type="SUPFAM" id="SSF55781">
    <property type="entry name" value="GAF domain-like"/>
    <property type="match status" value="1"/>
</dbReference>
<evidence type="ECO:0000313" key="2">
    <source>
        <dbReference type="EMBL" id="SDP94789.1"/>
    </source>
</evidence>
<gene>
    <name evidence="2" type="ORF">SAMN05216565_1179</name>
</gene>
<dbReference type="InterPro" id="IPR003018">
    <property type="entry name" value="GAF"/>
</dbReference>
<protein>
    <submittedName>
        <fullName evidence="2">Nitrogen regulatory protein A</fullName>
    </submittedName>
</protein>
<keyword evidence="3" id="KW-1185">Reference proteome</keyword>
<proteinExistence type="predicted"/>
<evidence type="ECO:0000313" key="3">
    <source>
        <dbReference type="Proteomes" id="UP000199159"/>
    </source>
</evidence>
<organism evidence="2 3">
    <name type="scientific">Litchfieldia salsa</name>
    <dbReference type="NCBI Taxonomy" id="930152"/>
    <lineage>
        <taxon>Bacteria</taxon>
        <taxon>Bacillati</taxon>
        <taxon>Bacillota</taxon>
        <taxon>Bacilli</taxon>
        <taxon>Bacillales</taxon>
        <taxon>Bacillaceae</taxon>
        <taxon>Litchfieldia</taxon>
    </lineage>
</organism>
<dbReference type="Proteomes" id="UP000199159">
    <property type="component" value="Unassembled WGS sequence"/>
</dbReference>
<dbReference type="Pfam" id="PF13185">
    <property type="entry name" value="GAF_2"/>
    <property type="match status" value="1"/>
</dbReference>
<reference evidence="3" key="1">
    <citation type="submission" date="2016-10" db="EMBL/GenBank/DDBJ databases">
        <authorList>
            <person name="Varghese N."/>
            <person name="Submissions S."/>
        </authorList>
    </citation>
    <scope>NUCLEOTIDE SEQUENCE [LARGE SCALE GENOMIC DNA]</scope>
    <source>
        <strain evidence="3">IBRC-M10078</strain>
    </source>
</reference>
<dbReference type="InterPro" id="IPR029016">
    <property type="entry name" value="GAF-like_dom_sf"/>
</dbReference>
<sequence length="170" mass="19210">MREVSKPLGQRMVSSQGEKNMEQLNVYINEQLNEIRHKTSSDFSALACLYKESFAIQWTYVSGNHNERYKSMQGRPGKGLAGLVIRADRLMILDDSVLDLQTKRLEYPIMLAENLQAAVAVPVKFNGQTRGVLLTGSRTRKIYTEQDINWILQMASKIGSTNQTLNQQSG</sequence>
<evidence type="ECO:0000259" key="1">
    <source>
        <dbReference type="Pfam" id="PF13185"/>
    </source>
</evidence>
<dbReference type="Gene3D" id="3.30.450.40">
    <property type="match status" value="1"/>
</dbReference>
<dbReference type="OrthoDB" id="2360948at2"/>
<accession>A0A1H0WW29</accession>
<dbReference type="AlphaFoldDB" id="A0A1H0WW29"/>
<dbReference type="EMBL" id="FNJU01000017">
    <property type="protein sequence ID" value="SDP94789.1"/>
    <property type="molecule type" value="Genomic_DNA"/>
</dbReference>
<feature type="domain" description="GAF" evidence="1">
    <location>
        <begin position="45"/>
        <end position="159"/>
    </location>
</feature>
<name>A0A1H0WW29_9BACI</name>